<evidence type="ECO:0000256" key="4">
    <source>
        <dbReference type="SAM" id="MobiDB-lite"/>
    </source>
</evidence>
<feature type="region of interest" description="Disordered" evidence="4">
    <location>
        <begin position="72"/>
        <end position="91"/>
    </location>
</feature>
<feature type="repeat" description="TPR" evidence="3">
    <location>
        <begin position="341"/>
        <end position="374"/>
    </location>
</feature>
<feature type="compositionally biased region" description="Polar residues" evidence="4">
    <location>
        <begin position="74"/>
        <end position="86"/>
    </location>
</feature>
<dbReference type="InterPro" id="IPR011990">
    <property type="entry name" value="TPR-like_helical_dom_sf"/>
</dbReference>
<dbReference type="Gene3D" id="1.25.40.10">
    <property type="entry name" value="Tetratricopeptide repeat domain"/>
    <property type="match status" value="2"/>
</dbReference>
<accession>A0A3R9WHJ9</accession>
<comment type="caution">
    <text evidence="5">The sequence shown here is derived from an EMBL/GenBank/DDBJ whole genome shotgun (WGS) entry which is preliminary data.</text>
</comment>
<dbReference type="PANTHER" id="PTHR44943">
    <property type="entry name" value="CELLULOSE SYNTHASE OPERON PROTEIN C"/>
    <property type="match status" value="1"/>
</dbReference>
<dbReference type="PROSITE" id="PS50005">
    <property type="entry name" value="TPR"/>
    <property type="match status" value="2"/>
</dbReference>
<evidence type="ECO:0000256" key="3">
    <source>
        <dbReference type="PROSITE-ProRule" id="PRU00339"/>
    </source>
</evidence>
<dbReference type="Pfam" id="PF13432">
    <property type="entry name" value="TPR_16"/>
    <property type="match status" value="3"/>
</dbReference>
<name>A0A3R9WHJ9_9BACT</name>
<sequence>MPRGTDQGKSPQRPIFATRPPWAWHYNRMISTARISLLLLLTVGTVGELRSQSSQQANSRQPATIDSATRKLQDLQNKQQEATSSGDPAAVMASSQALTTLAMQQLEDVSTRLRHPSASTAESQRLKVRERQLRQILGSGFNDWGTAEAHEQQYAEALKHFQEAEKWNPSTPGLMRNLGTAAFEQEEYQESARALASVVSASPEDQRSRLMLAMSLFSLERFSDASKNFAPIGDLAMQDARTAYAWAYSLVRTDQPQQANAIADILAARNLSPDVHLLVCKLYTASANYEHALPCFRTITAENPEMPGVHYELGATLIHLDKPADAIPELRDELKINPRDIDAQYDLAYALSETSHKEEALPLLRSVLALNPNYSEAQYQLGKVLLEDGKTEEAIGHLETAARINPHDAFVHYQLQVAYRRAGRTEDANRELQLYKDIKANKRESESLASPKGGEPKAP</sequence>
<gene>
    <name evidence="5" type="ORF">EDE15_2894</name>
</gene>
<dbReference type="AlphaFoldDB" id="A0A3R9WHJ9"/>
<keyword evidence="1" id="KW-0677">Repeat</keyword>
<dbReference type="InterPro" id="IPR019734">
    <property type="entry name" value="TPR_rpt"/>
</dbReference>
<evidence type="ECO:0000313" key="5">
    <source>
        <dbReference type="EMBL" id="RSL17362.1"/>
    </source>
</evidence>
<evidence type="ECO:0000313" key="6">
    <source>
        <dbReference type="Proteomes" id="UP000269669"/>
    </source>
</evidence>
<organism evidence="5 6">
    <name type="scientific">Edaphobacter aggregans</name>
    <dbReference type="NCBI Taxonomy" id="570835"/>
    <lineage>
        <taxon>Bacteria</taxon>
        <taxon>Pseudomonadati</taxon>
        <taxon>Acidobacteriota</taxon>
        <taxon>Terriglobia</taxon>
        <taxon>Terriglobales</taxon>
        <taxon>Acidobacteriaceae</taxon>
        <taxon>Edaphobacter</taxon>
    </lineage>
</organism>
<evidence type="ECO:0000256" key="2">
    <source>
        <dbReference type="ARBA" id="ARBA00022803"/>
    </source>
</evidence>
<dbReference type="OrthoDB" id="105579at2"/>
<dbReference type="PANTHER" id="PTHR44943:SF8">
    <property type="entry name" value="TPR REPEAT-CONTAINING PROTEIN MJ0263"/>
    <property type="match status" value="1"/>
</dbReference>
<dbReference type="InterPro" id="IPR051685">
    <property type="entry name" value="Ycf3/AcsC/BcsC/TPR_MFPF"/>
</dbReference>
<protein>
    <submittedName>
        <fullName evidence="5">Tetratricopeptide repeat protein</fullName>
    </submittedName>
</protein>
<keyword evidence="6" id="KW-1185">Reference proteome</keyword>
<dbReference type="SMART" id="SM00028">
    <property type="entry name" value="TPR"/>
    <property type="match status" value="6"/>
</dbReference>
<keyword evidence="2 3" id="KW-0802">TPR repeat</keyword>
<dbReference type="EMBL" id="RSDW01000001">
    <property type="protein sequence ID" value="RSL17362.1"/>
    <property type="molecule type" value="Genomic_DNA"/>
</dbReference>
<evidence type="ECO:0000256" key="1">
    <source>
        <dbReference type="ARBA" id="ARBA00022737"/>
    </source>
</evidence>
<reference evidence="5 6" key="1">
    <citation type="submission" date="2018-12" db="EMBL/GenBank/DDBJ databases">
        <title>Sequencing of bacterial isolates from soil warming experiment in Harvard Forest, Massachusetts, USA.</title>
        <authorList>
            <person name="Deangelis K."/>
        </authorList>
    </citation>
    <scope>NUCLEOTIDE SEQUENCE [LARGE SCALE GENOMIC DNA]</scope>
    <source>
        <strain evidence="5 6">EB153</strain>
    </source>
</reference>
<proteinExistence type="predicted"/>
<dbReference type="SUPFAM" id="SSF48452">
    <property type="entry name" value="TPR-like"/>
    <property type="match status" value="1"/>
</dbReference>
<dbReference type="Proteomes" id="UP000269669">
    <property type="component" value="Unassembled WGS sequence"/>
</dbReference>
<feature type="repeat" description="TPR" evidence="3">
    <location>
        <begin position="375"/>
        <end position="408"/>
    </location>
</feature>
<feature type="region of interest" description="Disordered" evidence="4">
    <location>
        <begin position="440"/>
        <end position="459"/>
    </location>
</feature>